<accession>A0A930VV90</accession>
<organism evidence="1 2">
    <name type="scientific">Lancefieldella rimae</name>
    <dbReference type="NCBI Taxonomy" id="1383"/>
    <lineage>
        <taxon>Bacteria</taxon>
        <taxon>Bacillati</taxon>
        <taxon>Actinomycetota</taxon>
        <taxon>Coriobacteriia</taxon>
        <taxon>Coriobacteriales</taxon>
        <taxon>Atopobiaceae</taxon>
        <taxon>Lancefieldella</taxon>
    </lineage>
</organism>
<name>A0A930VV90_9ACTN</name>
<dbReference type="EMBL" id="JABZGW010000009">
    <property type="protein sequence ID" value="MBF4807191.1"/>
    <property type="molecule type" value="Genomic_DNA"/>
</dbReference>
<reference evidence="1" key="1">
    <citation type="submission" date="2020-04" db="EMBL/GenBank/DDBJ databases">
        <title>Deep metagenomics examines the oral microbiome during advanced dental caries in children, revealing novel taxa and co-occurrences with host molecules.</title>
        <authorList>
            <person name="Baker J.L."/>
            <person name="Morton J.T."/>
            <person name="Dinis M."/>
            <person name="Alvarez R."/>
            <person name="Tran N.C."/>
            <person name="Knight R."/>
            <person name="Edlund A."/>
        </authorList>
    </citation>
    <scope>NUCLEOTIDE SEQUENCE</scope>
    <source>
        <strain evidence="1">JCVI_38_bin.5</strain>
    </source>
</reference>
<evidence type="ECO:0000313" key="2">
    <source>
        <dbReference type="Proteomes" id="UP000698335"/>
    </source>
</evidence>
<protein>
    <submittedName>
        <fullName evidence="1">Uncharacterized protein</fullName>
    </submittedName>
</protein>
<dbReference type="Proteomes" id="UP000698335">
    <property type="component" value="Unassembled WGS sequence"/>
</dbReference>
<comment type="caution">
    <text evidence="1">The sequence shown here is derived from an EMBL/GenBank/DDBJ whole genome shotgun (WGS) entry which is preliminary data.</text>
</comment>
<sequence>MCMDTEELRAAQEFKADMPSLVCRWRLSGGTLPLENRHLRALGKRAVGGHTVSPHLIAWAKQHIEGTLKEGSLEHPDGVLMLVLDKNGKAAMAVGPYEVLHKTSLLSLSRRAQTAQKEGTKTNCVPETLWIVKDGQFEIGALGKEVFSGATSLVLDLLATRKCSVSFNKDLVKEVISGEKAFDEAFLVSDEHGIVQADEAKGSVGEKLKLDLQKLYAAAKGKN</sequence>
<gene>
    <name evidence="1" type="ORF">HXK26_00605</name>
</gene>
<proteinExistence type="predicted"/>
<dbReference type="AlphaFoldDB" id="A0A930VV90"/>
<evidence type="ECO:0000313" key="1">
    <source>
        <dbReference type="EMBL" id="MBF4807191.1"/>
    </source>
</evidence>